<keyword evidence="4" id="KW-1185">Reference proteome</keyword>
<keyword evidence="1" id="KW-0175">Coiled coil</keyword>
<name>A0A3R9KZW8_9VIBR</name>
<evidence type="ECO:0000256" key="2">
    <source>
        <dbReference type="SAM" id="MobiDB-lite"/>
    </source>
</evidence>
<protein>
    <submittedName>
        <fullName evidence="3">Uncharacterized protein</fullName>
    </submittedName>
</protein>
<sequence length="1346" mass="150970">MSTGSQTPLPYKLARAPYSSDSTPLVFSGSGLSSIDDGRDINEVVQNLESISLSIFPNIEEKNDAFATPPLSIHRSRRDTRETSSHIVGLSEQEFAAAINASEVKFADTIHTEKYGLLARDFTLDFYLNELDLSQYLRRVKEVVDSEVSKMQNQASFSGNGEYICQLYAILVALCNKNQDSKDDELWCLKKASSVVADKLVELSDSEDLIERINHDRPNLKSELILPTEHVFSLINEKVFEAAIGTDKVILRKQYGDQVRELKRKLARQLKKINKLKAKRNEKGSLSAQERARLEQLREGRRLVSRRLKEKQKHKTLASIYINSMLRMQRVVKEHGFFDTFQRLAIEESKIERGITPNIGMKTLRVRQYALYEYFKWIESNLTPPVGMSQREFEQLTKIRLLPFSRSFDEKQLESQVLAWLQSDEGAKRISTSIGKVTREYAGRLYVTNNKVYQDYLLYDVIHVDDLPDKVERLIQVEVNRLGNNQTFPGVADFLCQVNIMLSVLSNNNTGINAELYEGLIQAKTRVMIRAFQLSVSGISDFPVPLSVDGMANIQKKLDELTVECPPSLWPNETELIGYVEQDYHDLVSCVRLLNSSEIIDQIKEYKTTNNYKDIVFPSELAETLSSKDEEIRLLEPLIYHLMINEGLTHFSLEKMFDVFYTDRESHNPFRDLVNQPKPEAYRTFSDFIKYSQSTSREKYNNQFYNYQENGSSEFDASQISALVLANNGLSIEEIVEPPKTLKSFVIMGRSLSEYGDGRGGTIRPESNPCQYIPGRCVIMQLSSGRYLLFANFFGDPKSTVVEEEELSRFMGSIEKSGLSSFEKAWLMPEEAPRHFKRYTGMFCDWAAKNFVSLLYDGDTNPFEHAVHPFYTLVKDTQAKPIKIGSSAPDTLPNGIKEALDTLAIDFQAAFDDTNGFHKFVKAIVPFYETIYNRTTDRRYIANSGTILLDLLSVIPLFGAVGKVGKLSAALGKQGMRALISGMAKGLRGGRLIRYVARGMSTKVLAASQKSAVIMTAALYEALVPLPVPTRPATAKVFNFFKFKTGGKTGRVNGKFGYFLGNPNPPRLPDDIIPPIGGAPAPPAPPVGGLPVPPPVPRPPSIPNRLPPFSSQGVPTKTRFSLAKTFNKPSENDAWFAEMYAKGDRNWTRLTDSILEKGPAKSTAGAFETNYKNFVKIGQKSEPPVNVKEFIDGETEHFKIGAKQTPEGELPKAAYDLYVSKDGKSITTSSSYKSDDYSKTLTYADIMYNAYLAAKVDAKNLTMSIQASIENSGTQQVIDAIGGRVARANGIRVTLESNPEAFKTLLATDNVKATVFMLTDYGESFGYKTIKSIDIKGSAYLVINIE</sequence>
<dbReference type="OrthoDB" id="5832773at2"/>
<accession>A0A3R9KZW8</accession>
<gene>
    <name evidence="3" type="ORF">EJA03_16980</name>
</gene>
<comment type="caution">
    <text evidence="3">The sequence shown here is derived from an EMBL/GenBank/DDBJ whole genome shotgun (WGS) entry which is preliminary data.</text>
</comment>
<dbReference type="EMBL" id="RSFA01000104">
    <property type="protein sequence ID" value="RSD29844.1"/>
    <property type="molecule type" value="Genomic_DNA"/>
</dbReference>
<feature type="compositionally biased region" description="Pro residues" evidence="2">
    <location>
        <begin position="1080"/>
        <end position="1101"/>
    </location>
</feature>
<evidence type="ECO:0000256" key="1">
    <source>
        <dbReference type="SAM" id="Coils"/>
    </source>
</evidence>
<feature type="coiled-coil region" evidence="1">
    <location>
        <begin position="252"/>
        <end position="279"/>
    </location>
</feature>
<dbReference type="Proteomes" id="UP000269041">
    <property type="component" value="Unassembled WGS sequence"/>
</dbReference>
<evidence type="ECO:0000313" key="4">
    <source>
        <dbReference type="Proteomes" id="UP000269041"/>
    </source>
</evidence>
<feature type="region of interest" description="Disordered" evidence="2">
    <location>
        <begin position="1078"/>
        <end position="1101"/>
    </location>
</feature>
<proteinExistence type="predicted"/>
<reference evidence="3 4" key="1">
    <citation type="submission" date="2018-12" db="EMBL/GenBank/DDBJ databases">
        <title>Genomic taxonomy of the Vibrionaceae family.</title>
        <authorList>
            <person name="Gomez-Gil B."/>
            <person name="Enciso-Ibarra K."/>
        </authorList>
    </citation>
    <scope>NUCLEOTIDE SEQUENCE [LARGE SCALE GENOMIC DNA]</scope>
    <source>
        <strain evidence="3 4">CAIM 594</strain>
    </source>
</reference>
<evidence type="ECO:0000313" key="3">
    <source>
        <dbReference type="EMBL" id="RSD29844.1"/>
    </source>
</evidence>
<dbReference type="RefSeq" id="WP_125322928.1">
    <property type="nucleotide sequence ID" value="NZ_AP024890.1"/>
</dbReference>
<organism evidence="3 4">
    <name type="scientific">Vibrio pectenicida</name>
    <dbReference type="NCBI Taxonomy" id="62763"/>
    <lineage>
        <taxon>Bacteria</taxon>
        <taxon>Pseudomonadati</taxon>
        <taxon>Pseudomonadota</taxon>
        <taxon>Gammaproteobacteria</taxon>
        <taxon>Vibrionales</taxon>
        <taxon>Vibrionaceae</taxon>
        <taxon>Vibrio</taxon>
    </lineage>
</organism>